<dbReference type="Proteomes" id="UP000634455">
    <property type="component" value="Unassembled WGS sequence"/>
</dbReference>
<comment type="function">
    <text evidence="15">Catalyzes the hydrolysis of N-succinyl-L,L-diaminopimelic acid (SDAP), forming succinate and LL-2,6-diaminopimelate (DAP), an intermediate involved in the bacterial biosynthesis of lysine and meso-diaminopimelic acid, an essential component of bacterial cell walls.</text>
</comment>
<feature type="domain" description="Peptidase M20 dimerisation" evidence="16">
    <location>
        <begin position="174"/>
        <end position="280"/>
    </location>
</feature>
<dbReference type="InterPro" id="IPR005941">
    <property type="entry name" value="DapE_proteobac"/>
</dbReference>
<keyword evidence="12 15" id="KW-0170">Cobalt</keyword>
<dbReference type="EMBL" id="BMZF01000009">
    <property type="protein sequence ID" value="GHA59502.1"/>
    <property type="molecule type" value="Genomic_DNA"/>
</dbReference>
<dbReference type="SUPFAM" id="SSF55031">
    <property type="entry name" value="Bacterial exopeptidase dimerisation domain"/>
    <property type="match status" value="1"/>
</dbReference>
<comment type="similarity">
    <text evidence="2 15">Belongs to the peptidase M20A family. DapE subfamily.</text>
</comment>
<evidence type="ECO:0000259" key="16">
    <source>
        <dbReference type="Pfam" id="PF07687"/>
    </source>
</evidence>
<evidence type="ECO:0000313" key="18">
    <source>
        <dbReference type="Proteomes" id="UP000634455"/>
    </source>
</evidence>
<feature type="binding site" evidence="15">
    <location>
        <position position="133"/>
    </location>
    <ligand>
        <name>Zn(2+)</name>
        <dbReference type="ChEBI" id="CHEBI:29105"/>
        <label>2</label>
    </ligand>
</feature>
<dbReference type="Gene3D" id="3.40.630.10">
    <property type="entry name" value="Zn peptidases"/>
    <property type="match status" value="1"/>
</dbReference>
<dbReference type="Gene3D" id="3.30.70.360">
    <property type="match status" value="1"/>
</dbReference>
<dbReference type="Pfam" id="PF01546">
    <property type="entry name" value="Peptidase_M20"/>
    <property type="match status" value="1"/>
</dbReference>
<keyword evidence="6 15" id="KW-0028">Amino-acid biosynthesis</keyword>
<evidence type="ECO:0000256" key="8">
    <source>
        <dbReference type="ARBA" id="ARBA00022801"/>
    </source>
</evidence>
<comment type="subunit">
    <text evidence="3 15">Homodimer.</text>
</comment>
<keyword evidence="11 15" id="KW-0457">Lysine biosynthesis</keyword>
<dbReference type="InterPro" id="IPR002933">
    <property type="entry name" value="Peptidase_M20"/>
</dbReference>
<keyword evidence="7 15" id="KW-0479">Metal-binding</keyword>
<evidence type="ECO:0000256" key="6">
    <source>
        <dbReference type="ARBA" id="ARBA00022605"/>
    </source>
</evidence>
<comment type="caution">
    <text evidence="17">The sequence shown here is derived from an EMBL/GenBank/DDBJ whole genome shotgun (WGS) entry which is preliminary data.</text>
</comment>
<protein>
    <recommendedName>
        <fullName evidence="5 15">Succinyl-diaminopimelate desuccinylase</fullName>
        <shortName evidence="15">SDAP desuccinylase</shortName>
        <ecNumber evidence="4 15">3.5.1.18</ecNumber>
    </recommendedName>
    <alternativeName>
        <fullName evidence="13 15">N-succinyl-LL-2,6-diaminoheptanedioate amidohydrolase</fullName>
    </alternativeName>
</protein>
<evidence type="ECO:0000256" key="12">
    <source>
        <dbReference type="ARBA" id="ARBA00023285"/>
    </source>
</evidence>
<dbReference type="InterPro" id="IPR036264">
    <property type="entry name" value="Bact_exopeptidase_dim_dom"/>
</dbReference>
<feature type="binding site" evidence="15">
    <location>
        <position position="99"/>
    </location>
    <ligand>
        <name>Zn(2+)</name>
        <dbReference type="ChEBI" id="CHEBI:29105"/>
        <label>1</label>
    </ligand>
</feature>
<feature type="active site" description="Proton acceptor" evidence="15">
    <location>
        <position position="132"/>
    </location>
</feature>
<dbReference type="HAMAP" id="MF_01690">
    <property type="entry name" value="DapE"/>
    <property type="match status" value="1"/>
</dbReference>
<evidence type="ECO:0000256" key="9">
    <source>
        <dbReference type="ARBA" id="ARBA00022833"/>
    </source>
</evidence>
<evidence type="ECO:0000256" key="5">
    <source>
        <dbReference type="ARBA" id="ARBA00022391"/>
    </source>
</evidence>
<dbReference type="InterPro" id="IPR001261">
    <property type="entry name" value="ArgE/DapE_CS"/>
</dbReference>
<dbReference type="NCBIfam" id="NF009557">
    <property type="entry name" value="PRK13009.1"/>
    <property type="match status" value="1"/>
</dbReference>
<gene>
    <name evidence="15 17" type="primary">dapE</name>
    <name evidence="17" type="ORF">GCM10008927_26320</name>
</gene>
<evidence type="ECO:0000256" key="13">
    <source>
        <dbReference type="ARBA" id="ARBA00031891"/>
    </source>
</evidence>
<keyword evidence="18" id="KW-1185">Reference proteome</keyword>
<accession>A0ABQ3D6M9</accession>
<evidence type="ECO:0000256" key="7">
    <source>
        <dbReference type="ARBA" id="ARBA00022723"/>
    </source>
</evidence>
<keyword evidence="9 15" id="KW-0862">Zinc</keyword>
<evidence type="ECO:0000256" key="2">
    <source>
        <dbReference type="ARBA" id="ARBA00006746"/>
    </source>
</evidence>
<feature type="binding site" evidence="15">
    <location>
        <position position="66"/>
    </location>
    <ligand>
        <name>Zn(2+)</name>
        <dbReference type="ChEBI" id="CHEBI:29105"/>
        <label>1</label>
    </ligand>
</feature>
<organism evidence="17 18">
    <name type="scientific">Paramylibacter ulvae</name>
    <dbReference type="NCBI Taxonomy" id="1651968"/>
    <lineage>
        <taxon>Bacteria</taxon>
        <taxon>Pseudomonadati</taxon>
        <taxon>Pseudomonadota</taxon>
        <taxon>Alphaproteobacteria</taxon>
        <taxon>Rhodobacterales</taxon>
        <taxon>Paracoccaceae</taxon>
        <taxon>Paramylibacter</taxon>
    </lineage>
</organism>
<evidence type="ECO:0000313" key="17">
    <source>
        <dbReference type="EMBL" id="GHA59502.1"/>
    </source>
</evidence>
<dbReference type="PANTHER" id="PTHR43808:SF31">
    <property type="entry name" value="N-ACETYL-L-CITRULLINE DEACETYLASE"/>
    <property type="match status" value="1"/>
</dbReference>
<keyword evidence="8 15" id="KW-0378">Hydrolase</keyword>
<evidence type="ECO:0000256" key="3">
    <source>
        <dbReference type="ARBA" id="ARBA00011738"/>
    </source>
</evidence>
<dbReference type="EC" id="3.5.1.18" evidence="4 15"/>
<feature type="binding site" evidence="15">
    <location>
        <position position="99"/>
    </location>
    <ligand>
        <name>Zn(2+)</name>
        <dbReference type="ChEBI" id="CHEBI:29105"/>
        <label>2</label>
    </ligand>
</feature>
<dbReference type="PANTHER" id="PTHR43808">
    <property type="entry name" value="ACETYLORNITHINE DEACETYLASE"/>
    <property type="match status" value="1"/>
</dbReference>
<evidence type="ECO:0000256" key="4">
    <source>
        <dbReference type="ARBA" id="ARBA00011921"/>
    </source>
</evidence>
<proteinExistence type="inferred from homology"/>
<dbReference type="RefSeq" id="WP_189641202.1">
    <property type="nucleotide sequence ID" value="NZ_BMZF01000009.1"/>
</dbReference>
<sequence>MAIDPVELTAKLVQCASVTPTEGGALVLLEELLNDAGFICTRVDRGDVSNLFARWGAGKTFGFNGHTDVVPVGDVKAWSIDPFGAEIKDGFLYGRGSTDMKSGVAAFAAAAIDFINDTPPDGSIVLAITGDEEGDAKDGTIALLDWMDAQSEKMDHCLVGEPTCPDTMGEMMKIGRRGSMTAYFTVRGVQGHSAYPHRAKNPLPAMADLVCRLAGHTLDNGTEHFDASTLAVTTIDTGNPANNVIPAQSKATANIRFNDAHHSSEITKWMQSVADDVAEKFDVEIDMDVSVSGESFVTPPGELSALIASAVHAETGVVPEASTTGGTSDARFVKNHCPVVEFGLVGKTMHQVDERVEVTQIHQLKAIYKRILQDYFA</sequence>
<feature type="active site" evidence="15">
    <location>
        <position position="68"/>
    </location>
</feature>
<reference evidence="18" key="1">
    <citation type="journal article" date="2019" name="Int. J. Syst. Evol. Microbiol.">
        <title>The Global Catalogue of Microorganisms (GCM) 10K type strain sequencing project: providing services to taxonomists for standard genome sequencing and annotation.</title>
        <authorList>
            <consortium name="The Broad Institute Genomics Platform"/>
            <consortium name="The Broad Institute Genome Sequencing Center for Infectious Disease"/>
            <person name="Wu L."/>
            <person name="Ma J."/>
        </authorList>
    </citation>
    <scope>NUCLEOTIDE SEQUENCE [LARGE SCALE GENOMIC DNA]</scope>
    <source>
        <strain evidence="18">KCTC 32465</strain>
    </source>
</reference>
<feature type="binding site" evidence="15">
    <location>
        <position position="350"/>
    </location>
    <ligand>
        <name>Zn(2+)</name>
        <dbReference type="ChEBI" id="CHEBI:29105"/>
        <label>2</label>
    </ligand>
</feature>
<feature type="binding site" evidence="15">
    <location>
        <position position="161"/>
    </location>
    <ligand>
        <name>Zn(2+)</name>
        <dbReference type="ChEBI" id="CHEBI:29105"/>
        <label>1</label>
    </ligand>
</feature>
<dbReference type="PROSITE" id="PS00759">
    <property type="entry name" value="ARGE_DAPE_CPG2_2"/>
    <property type="match status" value="1"/>
</dbReference>
<comment type="catalytic activity">
    <reaction evidence="14 15">
        <text>N-succinyl-(2S,6S)-2,6-diaminopimelate + H2O = (2S,6S)-2,6-diaminopimelate + succinate</text>
        <dbReference type="Rhea" id="RHEA:22608"/>
        <dbReference type="ChEBI" id="CHEBI:15377"/>
        <dbReference type="ChEBI" id="CHEBI:30031"/>
        <dbReference type="ChEBI" id="CHEBI:57609"/>
        <dbReference type="ChEBI" id="CHEBI:58087"/>
        <dbReference type="EC" id="3.5.1.18"/>
    </reaction>
</comment>
<dbReference type="SUPFAM" id="SSF53187">
    <property type="entry name" value="Zn-dependent exopeptidases"/>
    <property type="match status" value="1"/>
</dbReference>
<evidence type="ECO:0000256" key="1">
    <source>
        <dbReference type="ARBA" id="ARBA00005130"/>
    </source>
</evidence>
<evidence type="ECO:0000256" key="11">
    <source>
        <dbReference type="ARBA" id="ARBA00023154"/>
    </source>
</evidence>
<dbReference type="InterPro" id="IPR011650">
    <property type="entry name" value="Peptidase_M20_dimer"/>
</dbReference>
<evidence type="ECO:0000256" key="15">
    <source>
        <dbReference type="HAMAP-Rule" id="MF_01690"/>
    </source>
</evidence>
<comment type="cofactor">
    <cofactor evidence="15">
        <name>Zn(2+)</name>
        <dbReference type="ChEBI" id="CHEBI:29105"/>
    </cofactor>
    <cofactor evidence="15">
        <name>Co(2+)</name>
        <dbReference type="ChEBI" id="CHEBI:48828"/>
    </cofactor>
    <text evidence="15">Binds 2 Zn(2+) or Co(2+) ions per subunit.</text>
</comment>
<comment type="pathway">
    <text evidence="1 15">Amino-acid biosynthesis; L-lysine biosynthesis via DAP pathway; LL-2,6-diaminopimelate from (S)-tetrahydrodipicolinate (succinylase route): step 3/3.</text>
</comment>
<dbReference type="CDD" id="cd03891">
    <property type="entry name" value="M20_DapE_proteobac"/>
    <property type="match status" value="1"/>
</dbReference>
<dbReference type="NCBIfam" id="TIGR01246">
    <property type="entry name" value="dapE_proteo"/>
    <property type="match status" value="1"/>
</dbReference>
<evidence type="ECO:0000256" key="10">
    <source>
        <dbReference type="ARBA" id="ARBA00022915"/>
    </source>
</evidence>
<dbReference type="InterPro" id="IPR050072">
    <property type="entry name" value="Peptidase_M20A"/>
</dbReference>
<name>A0ABQ3D6M9_9RHOB</name>
<evidence type="ECO:0000256" key="14">
    <source>
        <dbReference type="ARBA" id="ARBA00051301"/>
    </source>
</evidence>
<keyword evidence="10 15" id="KW-0220">Diaminopimelate biosynthesis</keyword>
<dbReference type="Pfam" id="PF07687">
    <property type="entry name" value="M20_dimer"/>
    <property type="match status" value="1"/>
</dbReference>